<keyword evidence="10" id="KW-1185">Reference proteome</keyword>
<feature type="region of interest" description="Disordered" evidence="8">
    <location>
        <begin position="1"/>
        <end position="29"/>
    </location>
</feature>
<keyword evidence="4" id="KW-0134">Cell wall</keyword>
<evidence type="ECO:0000256" key="3">
    <source>
        <dbReference type="ARBA" id="ARBA00012018"/>
    </source>
</evidence>
<evidence type="ECO:0000256" key="2">
    <source>
        <dbReference type="ARBA" id="ARBA00009717"/>
    </source>
</evidence>
<proteinExistence type="inferred from homology"/>
<name>A0A2M9BZQ4_9MICO</name>
<dbReference type="InterPro" id="IPR017850">
    <property type="entry name" value="Alkaline_phosphatase_core_sf"/>
</dbReference>
<keyword evidence="4" id="KW-0964">Secreted</keyword>
<feature type="region of interest" description="Disordered" evidence="8">
    <location>
        <begin position="520"/>
        <end position="559"/>
    </location>
</feature>
<feature type="compositionally biased region" description="Basic and acidic residues" evidence="8">
    <location>
        <begin position="541"/>
        <end position="552"/>
    </location>
</feature>
<dbReference type="AlphaFoldDB" id="A0A2M9BZQ4"/>
<evidence type="ECO:0000256" key="7">
    <source>
        <dbReference type="ARBA" id="ARBA00048421"/>
    </source>
</evidence>
<evidence type="ECO:0000256" key="6">
    <source>
        <dbReference type="ARBA" id="ARBA00023026"/>
    </source>
</evidence>
<comment type="subcellular location">
    <subcellularLocation>
        <location evidence="1">Secreted</location>
        <location evidence="1">Cell wall</location>
    </subcellularLocation>
</comment>
<gene>
    <name evidence="9" type="ORF">CLV54_1226</name>
</gene>
<evidence type="ECO:0000256" key="5">
    <source>
        <dbReference type="ARBA" id="ARBA00022801"/>
    </source>
</evidence>
<evidence type="ECO:0000313" key="10">
    <source>
        <dbReference type="Proteomes" id="UP000230161"/>
    </source>
</evidence>
<dbReference type="PANTHER" id="PTHR31956:SF1">
    <property type="entry name" value="NON-SPECIFIC PHOSPHOLIPASE C1"/>
    <property type="match status" value="1"/>
</dbReference>
<sequence length="598" mass="65295">MTEQTSTPEESAQPAEPPQPAEQTEPAGASRRAFLKAGGIAAAGVVVGGVAGGAIGAAIGHRAGLEDGSEEFVAMDARSEPGFDHVVTLMFENRSFDNLLGFLYDADSLPEGQSFDGLSFGDYSNTAPDGTVIPAHVYEGPTDTVMRQPSPDPGEVYPHVNTQLFGIIDPPSNADLYDNPMSEPFNAPKRGQQATMEGFVEDYRVNYRRLKKGQEPTTDELRTVMGGFSPDMLPVLSTLARNFAVYDNWHCAVPSQTFCNRSFFHAGTSHSFVSNEQHGGYDKWLDPSLSGTPTIFNRLEDKKVSWRVYFDELQLVSFTGVLHAPVLERYWRTEHFATMDRFYKDVEEGTLPAYAFIEPRLVYNHNDMHPPVGRVHESDVDGEEVVNSAVSDVRAGETLLHEVYSAIRRSSSQKGSNAMNTMLLVTFDEHGGTYDHVPPPDGLPPGDGEPGEMGFRFERLGARVPAIAISAYTKAGTIINDEMHHAALIATLTRLHGLEPLTKRDAGANDLFNAINLTTPRQPVDWPHTTPQYLPPNPEADAPHPGDAHADDPLSPPAKGLLGLLLAKYGPPDAPEPETFADAYNHLREYGNELFGAP</sequence>
<dbReference type="RefSeq" id="WP_100344039.1">
    <property type="nucleotide sequence ID" value="NZ_PGFB01000002.1"/>
</dbReference>
<evidence type="ECO:0000256" key="8">
    <source>
        <dbReference type="SAM" id="MobiDB-lite"/>
    </source>
</evidence>
<dbReference type="Gene3D" id="3.40.720.10">
    <property type="entry name" value="Alkaline Phosphatase, subunit A"/>
    <property type="match status" value="2"/>
</dbReference>
<keyword evidence="6" id="KW-0843">Virulence</keyword>
<evidence type="ECO:0000256" key="1">
    <source>
        <dbReference type="ARBA" id="ARBA00004191"/>
    </source>
</evidence>
<dbReference type="Proteomes" id="UP000230161">
    <property type="component" value="Unassembled WGS sequence"/>
</dbReference>
<accession>A0A2M9BZQ4</accession>
<dbReference type="PROSITE" id="PS51318">
    <property type="entry name" value="TAT"/>
    <property type="match status" value="1"/>
</dbReference>
<evidence type="ECO:0000313" key="9">
    <source>
        <dbReference type="EMBL" id="PJJ63556.1"/>
    </source>
</evidence>
<dbReference type="EC" id="3.1.4.3" evidence="3"/>
<comment type="similarity">
    <text evidence="2">Belongs to the bacterial phospholipase C family.</text>
</comment>
<comment type="catalytic activity">
    <reaction evidence="7">
        <text>a 1,2-diacyl-sn-glycero-3-phosphocholine + H2O = phosphocholine + a 1,2-diacyl-sn-glycerol + H(+)</text>
        <dbReference type="Rhea" id="RHEA:10604"/>
        <dbReference type="ChEBI" id="CHEBI:15377"/>
        <dbReference type="ChEBI" id="CHEBI:15378"/>
        <dbReference type="ChEBI" id="CHEBI:17815"/>
        <dbReference type="ChEBI" id="CHEBI:57643"/>
        <dbReference type="ChEBI" id="CHEBI:295975"/>
        <dbReference type="EC" id="3.1.4.3"/>
    </reaction>
    <physiologicalReaction direction="left-to-right" evidence="7">
        <dbReference type="Rhea" id="RHEA:10605"/>
    </physiologicalReaction>
</comment>
<dbReference type="GO" id="GO:0009395">
    <property type="term" value="P:phospholipid catabolic process"/>
    <property type="evidence" value="ECO:0007669"/>
    <property type="project" value="TreeGrafter"/>
</dbReference>
<dbReference type="OrthoDB" id="4181857at2"/>
<feature type="compositionally biased region" description="Low complexity" evidence="8">
    <location>
        <begin position="1"/>
        <end position="14"/>
    </location>
</feature>
<organism evidence="9 10">
    <name type="scientific">Compostimonas suwonensis</name>
    <dbReference type="NCBI Taxonomy" id="1048394"/>
    <lineage>
        <taxon>Bacteria</taxon>
        <taxon>Bacillati</taxon>
        <taxon>Actinomycetota</taxon>
        <taxon>Actinomycetes</taxon>
        <taxon>Micrococcales</taxon>
        <taxon>Microbacteriaceae</taxon>
        <taxon>Compostimonas</taxon>
    </lineage>
</organism>
<protein>
    <recommendedName>
        <fullName evidence="3">phospholipase C</fullName>
        <ecNumber evidence="3">3.1.4.3</ecNumber>
    </recommendedName>
</protein>
<dbReference type="InterPro" id="IPR006311">
    <property type="entry name" value="TAT_signal"/>
</dbReference>
<dbReference type="EMBL" id="PGFB01000002">
    <property type="protein sequence ID" value="PJJ63556.1"/>
    <property type="molecule type" value="Genomic_DNA"/>
</dbReference>
<evidence type="ECO:0000256" key="4">
    <source>
        <dbReference type="ARBA" id="ARBA00022512"/>
    </source>
</evidence>
<dbReference type="InterPro" id="IPR007312">
    <property type="entry name" value="Phosphoesterase"/>
</dbReference>
<dbReference type="Pfam" id="PF04185">
    <property type="entry name" value="Phosphoesterase"/>
    <property type="match status" value="1"/>
</dbReference>
<reference evidence="9 10" key="1">
    <citation type="submission" date="2017-11" db="EMBL/GenBank/DDBJ databases">
        <title>Genomic Encyclopedia of Archaeal and Bacterial Type Strains, Phase II (KMG-II): From Individual Species to Whole Genera.</title>
        <authorList>
            <person name="Goeker M."/>
        </authorList>
    </citation>
    <scope>NUCLEOTIDE SEQUENCE [LARGE SCALE GENOMIC DNA]</scope>
    <source>
        <strain evidence="9 10">DSM 25625</strain>
    </source>
</reference>
<dbReference type="GO" id="GO:0034480">
    <property type="term" value="F:phosphatidylcholine phospholipase C activity"/>
    <property type="evidence" value="ECO:0007669"/>
    <property type="project" value="UniProtKB-EC"/>
</dbReference>
<dbReference type="PANTHER" id="PTHR31956">
    <property type="entry name" value="NON-SPECIFIC PHOSPHOLIPASE C4-RELATED"/>
    <property type="match status" value="1"/>
</dbReference>
<comment type="caution">
    <text evidence="9">The sequence shown here is derived from an EMBL/GenBank/DDBJ whole genome shotgun (WGS) entry which is preliminary data.</text>
</comment>
<keyword evidence="5" id="KW-0378">Hydrolase</keyword>